<evidence type="ECO:0000256" key="1">
    <source>
        <dbReference type="ARBA" id="ARBA00023125"/>
    </source>
</evidence>
<evidence type="ECO:0000313" key="5">
    <source>
        <dbReference type="Proteomes" id="UP000033220"/>
    </source>
</evidence>
<dbReference type="KEGG" id="rpm:RSPPHO_02814"/>
<dbReference type="AlphaFoldDB" id="H6SPB5"/>
<keyword evidence="2" id="KW-0175">Coiled coil</keyword>
<dbReference type="GO" id="GO:0003700">
    <property type="term" value="F:DNA-binding transcription factor activity"/>
    <property type="evidence" value="ECO:0007669"/>
    <property type="project" value="InterPro"/>
</dbReference>
<dbReference type="SUPFAM" id="SSF46955">
    <property type="entry name" value="Putative DNA-binding domain"/>
    <property type="match status" value="1"/>
</dbReference>
<name>H6SPB5_PARPM</name>
<feature type="domain" description="HTH merR-type" evidence="3">
    <location>
        <begin position="12"/>
        <end position="79"/>
    </location>
</feature>
<dbReference type="CDD" id="cd04776">
    <property type="entry name" value="HTH_GnyR"/>
    <property type="match status" value="1"/>
</dbReference>
<dbReference type="InterPro" id="IPR047057">
    <property type="entry name" value="MerR_fam"/>
</dbReference>
<accession>H6SPB5</accession>
<dbReference type="eggNOG" id="COG0789">
    <property type="taxonomic scope" value="Bacteria"/>
</dbReference>
<dbReference type="GO" id="GO:0003677">
    <property type="term" value="F:DNA binding"/>
    <property type="evidence" value="ECO:0007669"/>
    <property type="project" value="UniProtKB-KW"/>
</dbReference>
<dbReference type="Gene3D" id="1.10.1660.10">
    <property type="match status" value="1"/>
</dbReference>
<proteinExistence type="predicted"/>
<gene>
    <name evidence="4" type="ORF">RSPPHO_02814</name>
</gene>
<evidence type="ECO:0000313" key="4">
    <source>
        <dbReference type="EMBL" id="CCG09440.1"/>
    </source>
</evidence>
<evidence type="ECO:0000256" key="2">
    <source>
        <dbReference type="SAM" id="Coils"/>
    </source>
</evidence>
<organism evidence="4 5">
    <name type="scientific">Pararhodospirillum photometricum DSM 122</name>
    <dbReference type="NCBI Taxonomy" id="1150469"/>
    <lineage>
        <taxon>Bacteria</taxon>
        <taxon>Pseudomonadati</taxon>
        <taxon>Pseudomonadota</taxon>
        <taxon>Alphaproteobacteria</taxon>
        <taxon>Rhodospirillales</taxon>
        <taxon>Rhodospirillaceae</taxon>
        <taxon>Pararhodospirillum</taxon>
    </lineage>
</organism>
<dbReference type="HOGENOM" id="CLU_060077_3_3_5"/>
<keyword evidence="5" id="KW-1185">Reference proteome</keyword>
<dbReference type="SMART" id="SM00422">
    <property type="entry name" value="HTH_MERR"/>
    <property type="match status" value="1"/>
</dbReference>
<feature type="coiled-coil region" evidence="2">
    <location>
        <begin position="87"/>
        <end position="121"/>
    </location>
</feature>
<dbReference type="PANTHER" id="PTHR30204">
    <property type="entry name" value="REDOX-CYCLING DRUG-SENSING TRANSCRIPTIONAL ACTIVATOR SOXR"/>
    <property type="match status" value="1"/>
</dbReference>
<keyword evidence="1" id="KW-0238">DNA-binding</keyword>
<dbReference type="InterPro" id="IPR009061">
    <property type="entry name" value="DNA-bd_dom_put_sf"/>
</dbReference>
<protein>
    <submittedName>
        <fullName evidence="4">Transcriptional regulator, MerR family</fullName>
    </submittedName>
</protein>
<dbReference type="EMBL" id="HE663493">
    <property type="protein sequence ID" value="CCG09440.1"/>
    <property type="molecule type" value="Genomic_DNA"/>
</dbReference>
<dbReference type="Proteomes" id="UP000033220">
    <property type="component" value="Chromosome DSM 122"/>
</dbReference>
<dbReference type="InterPro" id="IPR000551">
    <property type="entry name" value="MerR-type_HTH_dom"/>
</dbReference>
<reference evidence="4 5" key="1">
    <citation type="submission" date="2012-02" db="EMBL/GenBank/DDBJ databases">
        <title>Shotgun genome sequence of Phaeospirillum photometricum DSM 122.</title>
        <authorList>
            <person name="Duquesne K."/>
            <person name="Sturgis J."/>
        </authorList>
    </citation>
    <scope>NUCLEOTIDE SEQUENCE [LARGE SCALE GENOMIC DNA]</scope>
    <source>
        <strain evidence="5">DSM122</strain>
    </source>
</reference>
<dbReference type="Pfam" id="PF13411">
    <property type="entry name" value="MerR_1"/>
    <property type="match status" value="1"/>
</dbReference>
<dbReference type="PATRIC" id="fig|1150469.3.peg.3183"/>
<sequence length="147" mass="16917">MPLGKWTTMEKIYSITELAKALDITPRTIRFYEDQGLIAPQRVGTTRVYSHRDRARMILILRGKRLGFSLKDIKEYLDLYDVDTTQVEQLRVLVSKVQGRIAHLEDQLKTVETSLTELRDIERASLDTLRAKGVSLEIDPAEVQDET</sequence>
<dbReference type="STRING" id="1150469.RSPPHO_02814"/>
<dbReference type="PANTHER" id="PTHR30204:SF58">
    <property type="entry name" value="HTH-TYPE TRANSCRIPTIONAL REGULATOR YFMP"/>
    <property type="match status" value="1"/>
</dbReference>
<evidence type="ECO:0000259" key="3">
    <source>
        <dbReference type="PROSITE" id="PS50937"/>
    </source>
</evidence>
<dbReference type="PROSITE" id="PS50937">
    <property type="entry name" value="HTH_MERR_2"/>
    <property type="match status" value="1"/>
</dbReference>